<organism evidence="1 2">
    <name type="scientific">Fomitiporia mediterranea (strain MF3/22)</name>
    <name type="common">Grapevine white-rot fungus</name>
    <dbReference type="NCBI Taxonomy" id="694068"/>
    <lineage>
        <taxon>Eukaryota</taxon>
        <taxon>Fungi</taxon>
        <taxon>Dikarya</taxon>
        <taxon>Basidiomycota</taxon>
        <taxon>Agaricomycotina</taxon>
        <taxon>Agaricomycetes</taxon>
        <taxon>Hymenochaetales</taxon>
        <taxon>Hymenochaetaceae</taxon>
        <taxon>Fomitiporia</taxon>
    </lineage>
</organism>
<protein>
    <recommendedName>
        <fullName evidence="3">CxC2-like cysteine cluster KDZ transposase-associated domain-containing protein</fullName>
    </recommendedName>
</protein>
<dbReference type="OrthoDB" id="3192989at2759"/>
<dbReference type="Proteomes" id="UP000053630">
    <property type="component" value="Unassembled WGS sequence"/>
</dbReference>
<feature type="non-terminal residue" evidence="1">
    <location>
        <position position="286"/>
    </location>
</feature>
<dbReference type="eggNOG" id="ENOG502SJXV">
    <property type="taxonomic scope" value="Eukaryota"/>
</dbReference>
<dbReference type="AlphaFoldDB" id="R7SIE6"/>
<proteinExistence type="predicted"/>
<dbReference type="InterPro" id="IPR040521">
    <property type="entry name" value="KDZ"/>
</dbReference>
<dbReference type="OMA" id="HISTCAN"/>
<evidence type="ECO:0008006" key="3">
    <source>
        <dbReference type="Google" id="ProtNLM"/>
    </source>
</evidence>
<gene>
    <name evidence="1" type="ORF">FOMMEDRAFT_67821</name>
</gene>
<sequence length="286" mass="32807">RYDEFMRITRLWRHLKMLKRSGVTYFSGSVRNAPEGSCAIICPACPSSTDWEDNETINWAKSTKFLMLDANFRLKCKIRSTVNDKPLGSGLAYYVSIDKFKNFLGTTSHCNQAEEAPMYCDSNLHAVDHANLKGNSKYVASGVGAVQCRHMFVQPNGTGDLSRGESYHTMDYLFWSSFQGKLPPRTVVSYDIACRWSVNQLRRRLSLFPPELQFYNSQQHSIEYVIPKFHIYGHGEECQTKFSLNYRPWMARVDGENIERGWSWMNPAALGTREMGLGARQDHLDD</sequence>
<feature type="non-terminal residue" evidence="1">
    <location>
        <position position="1"/>
    </location>
</feature>
<dbReference type="EMBL" id="JH718934">
    <property type="protein sequence ID" value="EJC97359.1"/>
    <property type="molecule type" value="Genomic_DNA"/>
</dbReference>
<accession>R7SIE6</accession>
<dbReference type="Pfam" id="PF18758">
    <property type="entry name" value="KDZ"/>
    <property type="match status" value="1"/>
</dbReference>
<dbReference type="GeneID" id="18679489"/>
<dbReference type="KEGG" id="fme:FOMMEDRAFT_67821"/>
<name>R7SIE6_FOMME</name>
<keyword evidence="2" id="KW-1185">Reference proteome</keyword>
<reference evidence="2" key="1">
    <citation type="journal article" date="2012" name="Science">
        <title>The Paleozoic origin of enzymatic lignin decomposition reconstructed from 31 fungal genomes.</title>
        <authorList>
            <person name="Floudas D."/>
            <person name="Binder M."/>
            <person name="Riley R."/>
            <person name="Barry K."/>
            <person name="Blanchette R.A."/>
            <person name="Henrissat B."/>
            <person name="Martinez A.T."/>
            <person name="Otillar R."/>
            <person name="Spatafora J.W."/>
            <person name="Yadav J.S."/>
            <person name="Aerts A."/>
            <person name="Benoit I."/>
            <person name="Boyd A."/>
            <person name="Carlson A."/>
            <person name="Copeland A."/>
            <person name="Coutinho P.M."/>
            <person name="de Vries R.P."/>
            <person name="Ferreira P."/>
            <person name="Findley K."/>
            <person name="Foster B."/>
            <person name="Gaskell J."/>
            <person name="Glotzer D."/>
            <person name="Gorecki P."/>
            <person name="Heitman J."/>
            <person name="Hesse C."/>
            <person name="Hori C."/>
            <person name="Igarashi K."/>
            <person name="Jurgens J.A."/>
            <person name="Kallen N."/>
            <person name="Kersten P."/>
            <person name="Kohler A."/>
            <person name="Kuees U."/>
            <person name="Kumar T.K.A."/>
            <person name="Kuo A."/>
            <person name="LaButti K."/>
            <person name="Larrondo L.F."/>
            <person name="Lindquist E."/>
            <person name="Ling A."/>
            <person name="Lombard V."/>
            <person name="Lucas S."/>
            <person name="Lundell T."/>
            <person name="Martin R."/>
            <person name="McLaughlin D.J."/>
            <person name="Morgenstern I."/>
            <person name="Morin E."/>
            <person name="Murat C."/>
            <person name="Nagy L.G."/>
            <person name="Nolan M."/>
            <person name="Ohm R.A."/>
            <person name="Patyshakuliyeva A."/>
            <person name="Rokas A."/>
            <person name="Ruiz-Duenas F.J."/>
            <person name="Sabat G."/>
            <person name="Salamov A."/>
            <person name="Samejima M."/>
            <person name="Schmutz J."/>
            <person name="Slot J.C."/>
            <person name="St John F."/>
            <person name="Stenlid J."/>
            <person name="Sun H."/>
            <person name="Sun S."/>
            <person name="Syed K."/>
            <person name="Tsang A."/>
            <person name="Wiebenga A."/>
            <person name="Young D."/>
            <person name="Pisabarro A."/>
            <person name="Eastwood D.C."/>
            <person name="Martin F."/>
            <person name="Cullen D."/>
            <person name="Grigoriev I.V."/>
            <person name="Hibbett D.S."/>
        </authorList>
    </citation>
    <scope>NUCLEOTIDE SEQUENCE [LARGE SCALE GENOMIC DNA]</scope>
    <source>
        <strain evidence="2">MF3/22</strain>
    </source>
</reference>
<evidence type="ECO:0000313" key="2">
    <source>
        <dbReference type="Proteomes" id="UP000053630"/>
    </source>
</evidence>
<evidence type="ECO:0000313" key="1">
    <source>
        <dbReference type="EMBL" id="EJC97359.1"/>
    </source>
</evidence>
<dbReference type="RefSeq" id="XP_007272379.1">
    <property type="nucleotide sequence ID" value="XM_007272317.1"/>
</dbReference>